<dbReference type="EMBL" id="GGEC01035962">
    <property type="protein sequence ID" value="MBX16446.1"/>
    <property type="molecule type" value="Transcribed_RNA"/>
</dbReference>
<evidence type="ECO:0000313" key="1">
    <source>
        <dbReference type="EMBL" id="MBX16446.1"/>
    </source>
</evidence>
<organism evidence="1">
    <name type="scientific">Rhizophora mucronata</name>
    <name type="common">Asiatic mangrove</name>
    <dbReference type="NCBI Taxonomy" id="61149"/>
    <lineage>
        <taxon>Eukaryota</taxon>
        <taxon>Viridiplantae</taxon>
        <taxon>Streptophyta</taxon>
        <taxon>Embryophyta</taxon>
        <taxon>Tracheophyta</taxon>
        <taxon>Spermatophyta</taxon>
        <taxon>Magnoliopsida</taxon>
        <taxon>eudicotyledons</taxon>
        <taxon>Gunneridae</taxon>
        <taxon>Pentapetalae</taxon>
        <taxon>rosids</taxon>
        <taxon>fabids</taxon>
        <taxon>Malpighiales</taxon>
        <taxon>Rhizophoraceae</taxon>
        <taxon>Rhizophora</taxon>
    </lineage>
</organism>
<accession>A0A2P2LEP6</accession>
<dbReference type="AlphaFoldDB" id="A0A2P2LEP6"/>
<sequence>MFLSLSCQSCFVPICGGLHFRCFPSLLPFTSTLFVGDASSTCLPDSLGDCLSESERSEIKSDLMSVKTRSALAAAEWKAVFAFETKDGASIKLRSRTLPHTLTTAEDEIREAKR</sequence>
<protein>
    <submittedName>
        <fullName evidence="1">Uncharacterized protein MANES_15G070100</fullName>
    </submittedName>
</protein>
<proteinExistence type="predicted"/>
<name>A0A2P2LEP6_RHIMU</name>
<reference evidence="1" key="1">
    <citation type="submission" date="2018-02" db="EMBL/GenBank/DDBJ databases">
        <title>Rhizophora mucronata_Transcriptome.</title>
        <authorList>
            <person name="Meera S.P."/>
            <person name="Sreeshan A."/>
            <person name="Augustine A."/>
        </authorList>
    </citation>
    <scope>NUCLEOTIDE SEQUENCE</scope>
    <source>
        <tissue evidence="1">Leaf</tissue>
    </source>
</reference>